<proteinExistence type="predicted"/>
<dbReference type="Pfam" id="PF02141">
    <property type="entry name" value="DENN"/>
    <property type="match status" value="1"/>
</dbReference>
<dbReference type="EMBL" id="RRYP01001984">
    <property type="protein sequence ID" value="TNV85259.1"/>
    <property type="molecule type" value="Genomic_DNA"/>
</dbReference>
<dbReference type="Gene3D" id="3.40.50.11500">
    <property type="match status" value="1"/>
</dbReference>
<feature type="domain" description="cDENN" evidence="1">
    <location>
        <begin position="739"/>
        <end position="964"/>
    </location>
</feature>
<protein>
    <recommendedName>
        <fullName evidence="1">cDENN domain-containing protein</fullName>
    </recommendedName>
</protein>
<dbReference type="SMART" id="SM00799">
    <property type="entry name" value="DENN"/>
    <property type="match status" value="1"/>
</dbReference>
<dbReference type="InterPro" id="IPR051942">
    <property type="entry name" value="DENN_domain_containing_2"/>
</dbReference>
<dbReference type="InterPro" id="IPR043153">
    <property type="entry name" value="DENN_C"/>
</dbReference>
<name>A0A8J8P3A0_HALGN</name>
<keyword evidence="3" id="KW-1185">Reference proteome</keyword>
<dbReference type="AlphaFoldDB" id="A0A8J8P3A0"/>
<accession>A0A8J8P3A0</accession>
<comment type="caution">
    <text evidence="2">The sequence shown here is derived from an EMBL/GenBank/DDBJ whole genome shotgun (WGS) entry which is preliminary data.</text>
</comment>
<gene>
    <name evidence="2" type="ORF">FGO68_gene673</name>
</gene>
<reference evidence="2" key="1">
    <citation type="submission" date="2019-06" db="EMBL/GenBank/DDBJ databases">
        <authorList>
            <person name="Zheng W."/>
        </authorList>
    </citation>
    <scope>NUCLEOTIDE SEQUENCE</scope>
    <source>
        <strain evidence="2">QDHG01</strain>
    </source>
</reference>
<evidence type="ECO:0000259" key="1">
    <source>
        <dbReference type="SMART" id="SM00799"/>
    </source>
</evidence>
<evidence type="ECO:0000313" key="3">
    <source>
        <dbReference type="Proteomes" id="UP000785679"/>
    </source>
</evidence>
<dbReference type="Proteomes" id="UP000785679">
    <property type="component" value="Unassembled WGS sequence"/>
</dbReference>
<dbReference type="OrthoDB" id="10266080at2759"/>
<dbReference type="InterPro" id="IPR001194">
    <property type="entry name" value="cDENN_dom"/>
</dbReference>
<evidence type="ECO:0000313" key="2">
    <source>
        <dbReference type="EMBL" id="TNV85259.1"/>
    </source>
</evidence>
<dbReference type="PANTHER" id="PTHR15288">
    <property type="entry name" value="DENN DOMAIN-CONTAINING PROTEIN 2"/>
    <property type="match status" value="1"/>
</dbReference>
<organism evidence="2 3">
    <name type="scientific">Halteria grandinella</name>
    <dbReference type="NCBI Taxonomy" id="5974"/>
    <lineage>
        <taxon>Eukaryota</taxon>
        <taxon>Sar</taxon>
        <taxon>Alveolata</taxon>
        <taxon>Ciliophora</taxon>
        <taxon>Intramacronucleata</taxon>
        <taxon>Spirotrichea</taxon>
        <taxon>Stichotrichia</taxon>
        <taxon>Sporadotrichida</taxon>
        <taxon>Halteriidae</taxon>
        <taxon>Halteria</taxon>
    </lineage>
</organism>
<dbReference type="PANTHER" id="PTHR15288:SF0">
    <property type="entry name" value="UDENN DOMAIN-CONTAINING PROTEIN"/>
    <property type="match status" value="1"/>
</dbReference>
<sequence length="1125" mass="129510">MDFSPRQQLTPANSSRNIGITLTKSTIQDYLTSIPLFKTFASNKDPPESLDSTKVCESCSQLREMLHAMKLKLTDSKKAELKLQERVIELENLLHEEKSQRRASVIATTEATTHRPFMIRSNTNLREQLYSPMAATLGPAFRRIIRFSDASVVGQSIREIPEAERNHSTGGLEEVDEDVRVVKMSVLDHPVRNINDTYIQELHSERDQSFSLAKNQLNRDTFNSQLQSVTVFDVSQSHGYDQAVYAKSLMPIKEEDGGLSEGNRLIQESKQRYSQMDQPITQLQLQNDVISDEEDNFRQGPRHNAERESKLIRLGNKMYQRNTGEIGKPCYFFQDNMSNKAMMESEVLIERGESFVRGVVLPLEEQEPLSYSQNSSFVRFDHNLQMFGSNNPDKEQLLESSRRFAFKKPQGSSRYREDLIKCCVNRKRACSQNNRDNPFLQEQQDRIGGTVNTRRFTYLEAQLPTEHEDTDQLQKITEIYTQSVKASKDRVFHTKSDSIMNLCLHPHNKVYTEASPHKPKFSIFETSANPIRPQRNLVAASIDVGNSPLFDHMKSFFKNQKQQKGYPTSKSMLSIANCSNSILDILQAIPDCTTFSQPQHFLELVLSIGISQRALQDVQDDMCYVESSNLEFYPNNAQNIDLMDQSGRFLKEFCFPHGIRVEKMHIKVDQEGKVDVQDYRQIKRIKNLFYKQKDWRQRVVNTILKPKQQSKEEKFRQLNCMCVTIDELVIREGDGQVFLVQKMICCLSWNCFFSLQIQIMSVILDELKRSKLEVFADLESQISNELENIITSSIISSKCLLTSTAKHFLAQVTSPTYASLADLSDQSYTFILYDDNNLPQEELTYTFPITMGDLEQHWFFPSICQMLSSTQIVQLITSLLLEDSIIIVGDNIPLLSNIVLGLEQLVKPLVCRFHIIPILSDEQLDMLEMPLPILTGITEISYSILRQQGFNKQKNQVWVFLEQGGSVRIDGAMSETKWIGKRYQSAIEALIQDYKGANNEIQEQARPPSRLVEYIGRPSVSPKRIIQEVIKMKMPILTPSEEQLNIITQLSECLRTLINERILSMIPDTRFDHDFSQLHSMSDKVEYIRLKTLENSTHLPQHQFMDKFVYSQIFSDFVAETFNLF</sequence>